<name>A0AAV9HKV9_9PEZI</name>
<sequence>MVSPPQPTLFFFLDNRLGEQPINNGFQDRVASDTEATPGVAIAALASASFQNGAKVQPWKAFMEEPEIRPFPDEGKAAGTLRLKSEKDEHGLGG</sequence>
<gene>
    <name evidence="2" type="ORF">QBC42DRAFT_272417</name>
</gene>
<feature type="region of interest" description="Disordered" evidence="1">
    <location>
        <begin position="68"/>
        <end position="94"/>
    </location>
</feature>
<dbReference type="AlphaFoldDB" id="A0AAV9HKV9"/>
<dbReference type="Proteomes" id="UP001321749">
    <property type="component" value="Unassembled WGS sequence"/>
</dbReference>
<feature type="compositionally biased region" description="Basic and acidic residues" evidence="1">
    <location>
        <begin position="83"/>
        <end position="94"/>
    </location>
</feature>
<accession>A0AAV9HKV9</accession>
<protein>
    <submittedName>
        <fullName evidence="2">Uncharacterized protein</fullName>
    </submittedName>
</protein>
<evidence type="ECO:0000256" key="1">
    <source>
        <dbReference type="SAM" id="MobiDB-lite"/>
    </source>
</evidence>
<comment type="caution">
    <text evidence="2">The sequence shown here is derived from an EMBL/GenBank/DDBJ whole genome shotgun (WGS) entry which is preliminary data.</text>
</comment>
<keyword evidence="3" id="KW-1185">Reference proteome</keyword>
<dbReference type="EMBL" id="MU865013">
    <property type="protein sequence ID" value="KAK4460363.1"/>
    <property type="molecule type" value="Genomic_DNA"/>
</dbReference>
<evidence type="ECO:0000313" key="3">
    <source>
        <dbReference type="Proteomes" id="UP001321749"/>
    </source>
</evidence>
<reference evidence="2" key="2">
    <citation type="submission" date="2023-06" db="EMBL/GenBank/DDBJ databases">
        <authorList>
            <consortium name="Lawrence Berkeley National Laboratory"/>
            <person name="Mondo S.J."/>
            <person name="Hensen N."/>
            <person name="Bonometti L."/>
            <person name="Westerberg I."/>
            <person name="Brannstrom I.O."/>
            <person name="Guillou S."/>
            <person name="Cros-Aarteil S."/>
            <person name="Calhoun S."/>
            <person name="Haridas S."/>
            <person name="Kuo A."/>
            <person name="Pangilinan J."/>
            <person name="Riley R."/>
            <person name="Labutti K."/>
            <person name="Andreopoulos B."/>
            <person name="Lipzen A."/>
            <person name="Chen C."/>
            <person name="Yanf M."/>
            <person name="Daum C."/>
            <person name="Ng V."/>
            <person name="Clum A."/>
            <person name="Steindorff A."/>
            <person name="Ohm R."/>
            <person name="Martin F."/>
            <person name="Silar P."/>
            <person name="Natvig D."/>
            <person name="Lalanne C."/>
            <person name="Gautier V."/>
            <person name="Ament-Velasquez S.L."/>
            <person name="Kruys A."/>
            <person name="Hutchinson M.I."/>
            <person name="Powell A.J."/>
            <person name="Barry K."/>
            <person name="Miller A.N."/>
            <person name="Grigoriev I.V."/>
            <person name="Debuchy R."/>
            <person name="Gladieux P."/>
            <person name="Thoren M.H."/>
            <person name="Johannesson H."/>
        </authorList>
    </citation>
    <scope>NUCLEOTIDE SEQUENCE</scope>
    <source>
        <strain evidence="2">PSN324</strain>
    </source>
</reference>
<organism evidence="2 3">
    <name type="scientific">Cladorrhinum samala</name>
    <dbReference type="NCBI Taxonomy" id="585594"/>
    <lineage>
        <taxon>Eukaryota</taxon>
        <taxon>Fungi</taxon>
        <taxon>Dikarya</taxon>
        <taxon>Ascomycota</taxon>
        <taxon>Pezizomycotina</taxon>
        <taxon>Sordariomycetes</taxon>
        <taxon>Sordariomycetidae</taxon>
        <taxon>Sordariales</taxon>
        <taxon>Podosporaceae</taxon>
        <taxon>Cladorrhinum</taxon>
    </lineage>
</organism>
<reference evidence="2" key="1">
    <citation type="journal article" date="2023" name="Mol. Phylogenet. Evol.">
        <title>Genome-scale phylogeny and comparative genomics of the fungal order Sordariales.</title>
        <authorList>
            <person name="Hensen N."/>
            <person name="Bonometti L."/>
            <person name="Westerberg I."/>
            <person name="Brannstrom I.O."/>
            <person name="Guillou S."/>
            <person name="Cros-Aarteil S."/>
            <person name="Calhoun S."/>
            <person name="Haridas S."/>
            <person name="Kuo A."/>
            <person name="Mondo S."/>
            <person name="Pangilinan J."/>
            <person name="Riley R."/>
            <person name="LaButti K."/>
            <person name="Andreopoulos B."/>
            <person name="Lipzen A."/>
            <person name="Chen C."/>
            <person name="Yan M."/>
            <person name="Daum C."/>
            <person name="Ng V."/>
            <person name="Clum A."/>
            <person name="Steindorff A."/>
            <person name="Ohm R.A."/>
            <person name="Martin F."/>
            <person name="Silar P."/>
            <person name="Natvig D.O."/>
            <person name="Lalanne C."/>
            <person name="Gautier V."/>
            <person name="Ament-Velasquez S.L."/>
            <person name="Kruys A."/>
            <person name="Hutchinson M.I."/>
            <person name="Powell A.J."/>
            <person name="Barry K."/>
            <person name="Miller A.N."/>
            <person name="Grigoriev I.V."/>
            <person name="Debuchy R."/>
            <person name="Gladieux P."/>
            <person name="Hiltunen Thoren M."/>
            <person name="Johannesson H."/>
        </authorList>
    </citation>
    <scope>NUCLEOTIDE SEQUENCE</scope>
    <source>
        <strain evidence="2">PSN324</strain>
    </source>
</reference>
<evidence type="ECO:0000313" key="2">
    <source>
        <dbReference type="EMBL" id="KAK4460363.1"/>
    </source>
</evidence>
<proteinExistence type="predicted"/>